<dbReference type="EMBL" id="LOHF01000007">
    <property type="protein sequence ID" value="OUM73931.1"/>
    <property type="molecule type" value="Genomic_DNA"/>
</dbReference>
<keyword evidence="2" id="KW-1185">Reference proteome</keyword>
<dbReference type="Proteomes" id="UP000195440">
    <property type="component" value="Unassembled WGS sequence"/>
</dbReference>
<organism evidence="1 2">
    <name type="scientific">Pseudomonas caspiana</name>
    <dbReference type="NCBI Taxonomy" id="1451454"/>
    <lineage>
        <taxon>Bacteria</taxon>
        <taxon>Pseudomonadati</taxon>
        <taxon>Pseudomonadota</taxon>
        <taxon>Gammaproteobacteria</taxon>
        <taxon>Pseudomonadales</taxon>
        <taxon>Pseudomonadaceae</taxon>
        <taxon>Pseudomonas</taxon>
    </lineage>
</organism>
<gene>
    <name evidence="1" type="ORF">AUC60_10820</name>
</gene>
<dbReference type="AlphaFoldDB" id="A0A1Y3P5Z1"/>
<name>A0A1Y3P5Z1_9PSED</name>
<evidence type="ECO:0000313" key="2">
    <source>
        <dbReference type="Proteomes" id="UP000195440"/>
    </source>
</evidence>
<protein>
    <submittedName>
        <fullName evidence="1">Uncharacterized protein</fullName>
    </submittedName>
</protein>
<evidence type="ECO:0000313" key="1">
    <source>
        <dbReference type="EMBL" id="OUM73931.1"/>
    </source>
</evidence>
<proteinExistence type="predicted"/>
<comment type="caution">
    <text evidence="1">The sequence shown here is derived from an EMBL/GenBank/DDBJ whole genome shotgun (WGS) entry which is preliminary data.</text>
</comment>
<accession>A0A1Y3P5Z1</accession>
<reference evidence="1 2" key="1">
    <citation type="journal article" date="2017" name="Syst. Appl. Microbiol.">
        <title>Pseudomonas caspiana sp. nov., a citrus pathogen in the Pseudomonas syringae phylogenetic group.</title>
        <authorList>
            <person name="Busquets A."/>
            <person name="Gomila M."/>
            <person name="Beiki F."/>
            <person name="Mulet M."/>
            <person name="Rahimian H."/>
            <person name="Garcia-Valdes E."/>
            <person name="Lalucat J."/>
        </authorList>
    </citation>
    <scope>NUCLEOTIDE SEQUENCE [LARGE SCALE GENOMIC DNA]</scope>
    <source>
        <strain evidence="1 2">FBF102</strain>
    </source>
</reference>
<sequence length="274" mass="31302">MADESQAAGLDNFRIYLERLPDHLDNFLKILGLPLLSSSTHPAMSPVAARAQRDIPLWPKMATELRQFHVDVTRLIDDAIALVTQLNLYEQSDDSHSALENLNTLRLHAAPFTINGKLGISPSSQTYDVTYTQSETLIAFENRLYIALQDMKLIQQSTVDIIPRVIDFMRVKIAEHEARHRRQDLTFTEPVRKQLEAAYASLQSSRAAYFAAVEAANRLHAYCTLQRDTLADSRRQLLRISEGSNVRIFVLQMNLMSIRLDEANRMIKRIRELL</sequence>